<sequence>MGSENIESTAQYFPDIYEFEEFNDFSDEPPALSEWGLKKIAQLQIKLEQLQSIKDSKSYFGAKYNMHNFSRNELYGLANEVFGFNGWSTKISNYNINDVPSDDESRFSAICQVTVELFLKDGTFKDGSGVGEALNLPFKYQCYEKAKKEAVTDAIKNAILGLREVYYEYELKLEHN</sequence>
<proteinExistence type="inferred from homology"/>
<gene>
    <name evidence="7" type="ORF">CANVERA_P3768</name>
</gene>
<dbReference type="OrthoDB" id="206565at2759"/>
<dbReference type="GO" id="GO:0000724">
    <property type="term" value="P:double-strand break repair via homologous recombination"/>
    <property type="evidence" value="ECO:0007669"/>
    <property type="project" value="TreeGrafter"/>
</dbReference>
<dbReference type="InterPro" id="IPR041247">
    <property type="entry name" value="Rad52_fam"/>
</dbReference>
<dbReference type="PANTHER" id="PTHR12132">
    <property type="entry name" value="DNA REPAIR AND RECOMBINATION PROTEIN RAD52, RAD59"/>
    <property type="match status" value="1"/>
</dbReference>
<dbReference type="GO" id="GO:0005634">
    <property type="term" value="C:nucleus"/>
    <property type="evidence" value="ECO:0007669"/>
    <property type="project" value="TreeGrafter"/>
</dbReference>
<accession>A0A9W4XMF7</accession>
<keyword evidence="8" id="KW-1185">Reference proteome</keyword>
<evidence type="ECO:0000256" key="5">
    <source>
        <dbReference type="ARBA" id="ARBA00037138"/>
    </source>
</evidence>
<keyword evidence="2" id="KW-0227">DNA damage</keyword>
<evidence type="ECO:0000313" key="7">
    <source>
        <dbReference type="EMBL" id="CAI5759258.1"/>
    </source>
</evidence>
<comment type="caution">
    <text evidence="7">The sequence shown here is derived from an EMBL/GenBank/DDBJ whole genome shotgun (WGS) entry which is preliminary data.</text>
</comment>
<keyword evidence="3" id="KW-0233">DNA recombination</keyword>
<dbReference type="GO" id="GO:0045002">
    <property type="term" value="P:double-strand break repair via single-strand annealing"/>
    <property type="evidence" value="ECO:0007669"/>
    <property type="project" value="TreeGrafter"/>
</dbReference>
<dbReference type="GO" id="GO:0006312">
    <property type="term" value="P:mitotic recombination"/>
    <property type="evidence" value="ECO:0007669"/>
    <property type="project" value="TreeGrafter"/>
</dbReference>
<dbReference type="Pfam" id="PF04098">
    <property type="entry name" value="Rad52_Rad22"/>
    <property type="match status" value="1"/>
</dbReference>
<dbReference type="Proteomes" id="UP001152885">
    <property type="component" value="Unassembled WGS sequence"/>
</dbReference>
<evidence type="ECO:0000256" key="4">
    <source>
        <dbReference type="ARBA" id="ARBA00023204"/>
    </source>
</evidence>
<dbReference type="Gene3D" id="3.30.390.80">
    <property type="entry name" value="DNA repair protein Rad52/59/22"/>
    <property type="match status" value="1"/>
</dbReference>
<name>A0A9W4XMF7_9ASCO</name>
<evidence type="ECO:0000256" key="1">
    <source>
        <dbReference type="ARBA" id="ARBA00006638"/>
    </source>
</evidence>
<evidence type="ECO:0000313" key="8">
    <source>
        <dbReference type="Proteomes" id="UP001152885"/>
    </source>
</evidence>
<evidence type="ECO:0000256" key="2">
    <source>
        <dbReference type="ARBA" id="ARBA00022763"/>
    </source>
</evidence>
<organism evidence="7 8">
    <name type="scientific">Candida verbasci</name>
    <dbReference type="NCBI Taxonomy" id="1227364"/>
    <lineage>
        <taxon>Eukaryota</taxon>
        <taxon>Fungi</taxon>
        <taxon>Dikarya</taxon>
        <taxon>Ascomycota</taxon>
        <taxon>Saccharomycotina</taxon>
        <taxon>Pichiomycetes</taxon>
        <taxon>Debaryomycetaceae</taxon>
        <taxon>Candida/Lodderomyces clade</taxon>
        <taxon>Candida</taxon>
    </lineage>
</organism>
<comment type="similarity">
    <text evidence="1">Belongs to the RAD52 family.</text>
</comment>
<reference evidence="7" key="1">
    <citation type="submission" date="2022-12" db="EMBL/GenBank/DDBJ databases">
        <authorList>
            <person name="Brejova B."/>
        </authorList>
    </citation>
    <scope>NUCLEOTIDE SEQUENCE</scope>
</reference>
<dbReference type="InterPro" id="IPR007232">
    <property type="entry name" value="Rad52_Rad59_Rad22"/>
</dbReference>
<protein>
    <recommendedName>
        <fullName evidence="6">DNA repair and recombination protein RAD52</fullName>
    </recommendedName>
</protein>
<dbReference type="InterPro" id="IPR042525">
    <property type="entry name" value="Rad52_Rad59_Rad22_sf"/>
</dbReference>
<evidence type="ECO:0000256" key="6">
    <source>
        <dbReference type="ARBA" id="ARBA00041062"/>
    </source>
</evidence>
<dbReference type="SUPFAM" id="SSF54768">
    <property type="entry name" value="dsRNA-binding domain-like"/>
    <property type="match status" value="1"/>
</dbReference>
<dbReference type="AlphaFoldDB" id="A0A9W4XMF7"/>
<evidence type="ECO:0000256" key="3">
    <source>
        <dbReference type="ARBA" id="ARBA00023172"/>
    </source>
</evidence>
<dbReference type="EMBL" id="CANTUO010000004">
    <property type="protein sequence ID" value="CAI5759258.1"/>
    <property type="molecule type" value="Genomic_DNA"/>
</dbReference>
<comment type="function">
    <text evidence="5">Involved in DNA double-strand break (DSB) repair and recombination. Promotes the annealing of complementary single-stranded DNA and by stimulation of the RAD51 recombinase.</text>
</comment>
<keyword evidence="4" id="KW-0234">DNA repair</keyword>
<dbReference type="PANTHER" id="PTHR12132:SF1">
    <property type="entry name" value="DNA REPAIR PROTEIN RAD52 HOMOLOG"/>
    <property type="match status" value="1"/>
</dbReference>